<dbReference type="PANTHER" id="PTHR19876">
    <property type="entry name" value="COATOMER"/>
    <property type="match status" value="1"/>
</dbReference>
<keyword evidence="4" id="KW-0968">Cytoplasmic vesicle</keyword>
<comment type="caution">
    <text evidence="8">The sequence shown here is derived from an EMBL/GenBank/DDBJ whole genome shotgun (WGS) entry which is preliminary data.</text>
</comment>
<dbReference type="GO" id="GO:0006888">
    <property type="term" value="P:endoplasmic reticulum to Golgi vesicle-mediated transport"/>
    <property type="evidence" value="ECO:0007669"/>
    <property type="project" value="TreeGrafter"/>
</dbReference>
<dbReference type="PRINTS" id="PR00320">
    <property type="entry name" value="GPROTEINBRPT"/>
</dbReference>
<dbReference type="GO" id="GO:0006891">
    <property type="term" value="P:intra-Golgi vesicle-mediated transport"/>
    <property type="evidence" value="ECO:0007669"/>
    <property type="project" value="TreeGrafter"/>
</dbReference>
<dbReference type="Gene3D" id="2.130.10.10">
    <property type="entry name" value="YVTN repeat-like/Quinoprotein amine dehydrogenase"/>
    <property type="match status" value="1"/>
</dbReference>
<organism evidence="8 9">
    <name type="scientific">Crotalaria pallida</name>
    <name type="common">Smooth rattlebox</name>
    <name type="synonym">Crotalaria striata</name>
    <dbReference type="NCBI Taxonomy" id="3830"/>
    <lineage>
        <taxon>Eukaryota</taxon>
        <taxon>Viridiplantae</taxon>
        <taxon>Streptophyta</taxon>
        <taxon>Embryophyta</taxon>
        <taxon>Tracheophyta</taxon>
        <taxon>Spermatophyta</taxon>
        <taxon>Magnoliopsida</taxon>
        <taxon>eudicotyledons</taxon>
        <taxon>Gunneridae</taxon>
        <taxon>Pentapetalae</taxon>
        <taxon>rosids</taxon>
        <taxon>fabids</taxon>
        <taxon>Fabales</taxon>
        <taxon>Fabaceae</taxon>
        <taxon>Papilionoideae</taxon>
        <taxon>50 kb inversion clade</taxon>
        <taxon>genistoids sensu lato</taxon>
        <taxon>core genistoids</taxon>
        <taxon>Crotalarieae</taxon>
        <taxon>Crotalaria</taxon>
    </lineage>
</organism>
<keyword evidence="3" id="KW-0677">Repeat</keyword>
<dbReference type="SMART" id="SM00320">
    <property type="entry name" value="WD40"/>
    <property type="match status" value="6"/>
</dbReference>
<dbReference type="EMBL" id="JAYWIO010000005">
    <property type="protein sequence ID" value="KAK7261842.1"/>
    <property type="molecule type" value="Genomic_DNA"/>
</dbReference>
<dbReference type="InterPro" id="IPR015943">
    <property type="entry name" value="WD40/YVTN_repeat-like_dom_sf"/>
</dbReference>
<dbReference type="FunFam" id="2.130.10.10:FF:000016">
    <property type="entry name" value="Coatomer alpha subunit, putative"/>
    <property type="match status" value="1"/>
</dbReference>
<dbReference type="PROSITE" id="PS50294">
    <property type="entry name" value="WD_REPEATS_REGION"/>
    <property type="match status" value="4"/>
</dbReference>
<name>A0AAN9EQG6_CROPI</name>
<dbReference type="AlphaFoldDB" id="A0AAN9EQG6"/>
<feature type="repeat" description="WD" evidence="7">
    <location>
        <begin position="184"/>
        <end position="227"/>
    </location>
</feature>
<evidence type="ECO:0000256" key="1">
    <source>
        <dbReference type="ARBA" id="ARBA00004156"/>
    </source>
</evidence>
<feature type="repeat" description="WD" evidence="7">
    <location>
        <begin position="98"/>
        <end position="130"/>
    </location>
</feature>
<dbReference type="InterPro" id="IPR050844">
    <property type="entry name" value="Coatomer_complex_subunit"/>
</dbReference>
<evidence type="ECO:0000256" key="2">
    <source>
        <dbReference type="ARBA" id="ARBA00022574"/>
    </source>
</evidence>
<comment type="function">
    <text evidence="5">The coatomer is a cytosolic protein complex that binds to dilysine motifs and reversibly associates with Golgi non-clathrin-coated vesicles, which further mediate biosynthetic protein transport from the ER, via the Golgi up to the trans Golgi network. Coatomer complex is required for budding from Golgi membranes, and is essential for the retrograde Golgi-to-ER transport of dilysine-tagged proteins.</text>
</comment>
<dbReference type="InterPro" id="IPR036322">
    <property type="entry name" value="WD40_repeat_dom_sf"/>
</dbReference>
<dbReference type="PROSITE" id="PS50082">
    <property type="entry name" value="WD_REPEATS_2"/>
    <property type="match status" value="4"/>
</dbReference>
<dbReference type="Pfam" id="PF00400">
    <property type="entry name" value="WD40"/>
    <property type="match status" value="6"/>
</dbReference>
<gene>
    <name evidence="8" type="ORF">RIF29_28165</name>
</gene>
<sequence length="308" mass="34982">MEHTDLSLEIENEFVQNSERVKSVDLHPTEPWILVGLYSGTISIWNYLTKTEEKSLKISELPVRSAKFITRENWIIAATDDKCIRVFNYEKMEKIIEFEGHADYIRSLVVHHSLPYVVSASDDHAIKSWDWSKGWALHRSFEGHSHYVMQVAFNPKDPDSFVSASLDGTLKIWSLDSSAPNFTFDGHLKGVNSVDYFISNDKNYLLSGSDDYTAKVWDYHSRSCIQTLEGHGNNVTAVSAHPELPITLTASEDFTVKIWDAVTYRLQTTLNFGFERVWSIGYKKGSSLVAFGCDKGFIILKVNLQAAK</sequence>
<dbReference type="SUPFAM" id="SSF50978">
    <property type="entry name" value="WD40 repeat-like"/>
    <property type="match status" value="1"/>
</dbReference>
<proteinExistence type="predicted"/>
<dbReference type="Proteomes" id="UP001372338">
    <property type="component" value="Unassembled WGS sequence"/>
</dbReference>
<evidence type="ECO:0000256" key="7">
    <source>
        <dbReference type="PROSITE-ProRule" id="PRU00221"/>
    </source>
</evidence>
<dbReference type="GO" id="GO:0006890">
    <property type="term" value="P:retrograde vesicle-mediated transport, Golgi to endoplasmic reticulum"/>
    <property type="evidence" value="ECO:0007669"/>
    <property type="project" value="TreeGrafter"/>
</dbReference>
<dbReference type="InterPro" id="IPR020472">
    <property type="entry name" value="WD40_PAC1"/>
</dbReference>
<evidence type="ECO:0000256" key="4">
    <source>
        <dbReference type="ARBA" id="ARBA00023329"/>
    </source>
</evidence>
<dbReference type="GO" id="GO:0006886">
    <property type="term" value="P:intracellular protein transport"/>
    <property type="evidence" value="ECO:0007669"/>
    <property type="project" value="TreeGrafter"/>
</dbReference>
<reference evidence="8 9" key="1">
    <citation type="submission" date="2024-01" db="EMBL/GenBank/DDBJ databases">
        <title>The genomes of 5 underutilized Papilionoideae crops provide insights into root nodulation and disease resistanc.</title>
        <authorList>
            <person name="Yuan L."/>
        </authorList>
    </citation>
    <scope>NUCLEOTIDE SEQUENCE [LARGE SCALE GENOMIC DNA]</scope>
    <source>
        <strain evidence="8">ZHUSHIDOU_FW_LH</strain>
        <tissue evidence="8">Leaf</tissue>
    </source>
</reference>
<evidence type="ECO:0000256" key="5">
    <source>
        <dbReference type="ARBA" id="ARBA00025536"/>
    </source>
</evidence>
<dbReference type="GO" id="GO:0030126">
    <property type="term" value="C:COPI vesicle coat"/>
    <property type="evidence" value="ECO:0007669"/>
    <property type="project" value="TreeGrafter"/>
</dbReference>
<feature type="repeat" description="WD" evidence="7">
    <location>
        <begin position="141"/>
        <end position="183"/>
    </location>
</feature>
<protein>
    <recommendedName>
        <fullName evidence="6">Beta'-coat protein</fullName>
    </recommendedName>
</protein>
<evidence type="ECO:0000256" key="6">
    <source>
        <dbReference type="ARBA" id="ARBA00032920"/>
    </source>
</evidence>
<dbReference type="InterPro" id="IPR001680">
    <property type="entry name" value="WD40_rpt"/>
</dbReference>
<evidence type="ECO:0000313" key="9">
    <source>
        <dbReference type="Proteomes" id="UP001372338"/>
    </source>
</evidence>
<keyword evidence="9" id="KW-1185">Reference proteome</keyword>
<comment type="subcellular location">
    <subcellularLocation>
        <location evidence="1">Cytoplasmic vesicle membrane</location>
    </subcellularLocation>
</comment>
<dbReference type="CDD" id="cd00200">
    <property type="entry name" value="WD40"/>
    <property type="match status" value="1"/>
</dbReference>
<feature type="repeat" description="WD" evidence="7">
    <location>
        <begin position="228"/>
        <end position="269"/>
    </location>
</feature>
<accession>A0AAN9EQG6</accession>
<evidence type="ECO:0000313" key="8">
    <source>
        <dbReference type="EMBL" id="KAK7261842.1"/>
    </source>
</evidence>
<keyword evidence="2 7" id="KW-0853">WD repeat</keyword>
<dbReference type="PANTHER" id="PTHR19876:SF75">
    <property type="entry name" value="COATOMER SUBUNIT BETA'-3"/>
    <property type="match status" value="1"/>
</dbReference>
<evidence type="ECO:0000256" key="3">
    <source>
        <dbReference type="ARBA" id="ARBA00022737"/>
    </source>
</evidence>